<protein>
    <submittedName>
        <fullName evidence="1">DUF2332 domain-containing protein</fullName>
    </submittedName>
</protein>
<name>A0ABX1KBY1_9MICO</name>
<sequence>MAAIYDDFGRRWAHGTSPLYEEWSIGVGADPELPALLAGLPRRQQQPNLLFAAARWAGAPLASFPEWREWLDAHWGEVVEIGASRATQTNEPNRCATFLPQLSRIDGPVALLEVGTAAGLCLYPDRYGYTYDAPSGVHRIEPDAGPSPVRLQCRVDDDASVPARMPRVAWRRGIDLSPIDVRDAEAVDWLATLIWPGPDHDARVARLRAAAAVAASDPPEILRGDLLETVTDAAATAPADATLVVFHSAVLLYLDADGRERFASIMRGLGDAVGRTVIWLSNETVHTFPAVDAQLPENLDSAQRFVQTRNGVPIALAGQHGAVYETTPFRA</sequence>
<accession>A0ABX1KBY1</accession>
<proteinExistence type="predicted"/>
<dbReference type="Proteomes" id="UP001429745">
    <property type="component" value="Unassembled WGS sequence"/>
</dbReference>
<evidence type="ECO:0000313" key="2">
    <source>
        <dbReference type="Proteomes" id="UP001429745"/>
    </source>
</evidence>
<evidence type="ECO:0000313" key="1">
    <source>
        <dbReference type="EMBL" id="NLP83838.1"/>
    </source>
</evidence>
<gene>
    <name evidence="1" type="ORF">HF576_08265</name>
</gene>
<keyword evidence="2" id="KW-1185">Reference proteome</keyword>
<organism evidence="1 2">
    <name type="scientific">Microbacterium salsuginis</name>
    <dbReference type="NCBI Taxonomy" id="2722803"/>
    <lineage>
        <taxon>Bacteria</taxon>
        <taxon>Bacillati</taxon>
        <taxon>Actinomycetota</taxon>
        <taxon>Actinomycetes</taxon>
        <taxon>Micrococcales</taxon>
        <taxon>Microbacteriaceae</taxon>
        <taxon>Microbacterium</taxon>
    </lineage>
</organism>
<comment type="caution">
    <text evidence="1">The sequence shown here is derived from an EMBL/GenBank/DDBJ whole genome shotgun (WGS) entry which is preliminary data.</text>
</comment>
<dbReference type="Pfam" id="PF10094">
    <property type="entry name" value="DUF2332"/>
    <property type="match status" value="1"/>
</dbReference>
<dbReference type="InterPro" id="IPR011200">
    <property type="entry name" value="UCP012608"/>
</dbReference>
<reference evidence="1 2" key="1">
    <citation type="submission" date="2020-04" db="EMBL/GenBank/DDBJ databases">
        <title>CFH 90308 Microbacterium sp.</title>
        <authorList>
            <person name="Nie G."/>
            <person name="Ming H."/>
            <person name="Xia T."/>
        </authorList>
    </citation>
    <scope>NUCLEOTIDE SEQUENCE [LARGE SCALE GENOMIC DNA]</scope>
    <source>
        <strain evidence="1 2">CFH 90308</strain>
    </source>
</reference>
<dbReference type="EMBL" id="JABACI010000002">
    <property type="protein sequence ID" value="NLP83838.1"/>
    <property type="molecule type" value="Genomic_DNA"/>
</dbReference>